<evidence type="ECO:0000313" key="3">
    <source>
        <dbReference type="Proteomes" id="UP000077248"/>
    </source>
</evidence>
<reference evidence="2 3" key="1">
    <citation type="submission" date="2016-05" db="EMBL/GenBank/DDBJ databases">
        <title>Comparative analysis of secretome profiles of manganese(II)-oxidizing ascomycete fungi.</title>
        <authorList>
            <consortium name="DOE Joint Genome Institute"/>
            <person name="Zeiner C.A."/>
            <person name="Purvine S.O."/>
            <person name="Zink E.M."/>
            <person name="Wu S."/>
            <person name="Pasa-Tolic L."/>
            <person name="Chaput D.L."/>
            <person name="Haridas S."/>
            <person name="Grigoriev I.V."/>
            <person name="Santelli C.M."/>
            <person name="Hansel C.M."/>
        </authorList>
    </citation>
    <scope>NUCLEOTIDE SEQUENCE [LARGE SCALE GENOMIC DNA]</scope>
    <source>
        <strain evidence="2 3">SRC1lrK2f</strain>
    </source>
</reference>
<protein>
    <submittedName>
        <fullName evidence="2">Uncharacterized protein</fullName>
    </submittedName>
</protein>
<keyword evidence="1" id="KW-0472">Membrane</keyword>
<dbReference type="RefSeq" id="XP_018384424.1">
    <property type="nucleotide sequence ID" value="XM_018527669.1"/>
</dbReference>
<evidence type="ECO:0000256" key="1">
    <source>
        <dbReference type="SAM" id="Phobius"/>
    </source>
</evidence>
<sequence>MSLPIKTHHITPRNSIFENDAQKRGFIVVIILSVLATVGMFCLIISLVICKNKRDRKNKAAIVNAEMRMPGSKSRYRKLEDEEEAEGGVWSVEMDDRRPTAYKDGQQYGQIPYWLGVTTRKLYLHIIRLSQLMFPYQKEKESTRLLREAFEERMRTEHPFTTEQLQQFDDLKALLARVPKLSKADKAKAKEAAKGEICTAKLDKQREMSEERRLRSLQKRHKSPKDIQNPESFAVETKASLTPNSLFPLPSSSLLWPRPALQDPVSSATSEVTSITLPHHVWVITQTSFGSGGTKKTFALCTTLLATEAVMAHLTAELANRIVLYIPGGAKAAQRTRFDFKTYIRTDHDFGFQACLGGGKKVAIDVNASWKEGVPWQGKVGDGKIFGEGFGEVTIEKVGAFTAG</sequence>
<organism evidence="2 3">
    <name type="scientific">Alternaria alternata</name>
    <name type="common">Alternaria rot fungus</name>
    <name type="synonym">Torula alternata</name>
    <dbReference type="NCBI Taxonomy" id="5599"/>
    <lineage>
        <taxon>Eukaryota</taxon>
        <taxon>Fungi</taxon>
        <taxon>Dikarya</taxon>
        <taxon>Ascomycota</taxon>
        <taxon>Pezizomycotina</taxon>
        <taxon>Dothideomycetes</taxon>
        <taxon>Pleosporomycetidae</taxon>
        <taxon>Pleosporales</taxon>
        <taxon>Pleosporineae</taxon>
        <taxon>Pleosporaceae</taxon>
        <taxon>Alternaria</taxon>
        <taxon>Alternaria sect. Alternaria</taxon>
        <taxon>Alternaria alternata complex</taxon>
    </lineage>
</organism>
<dbReference type="KEGG" id="aalt:CC77DRAFT_1051434"/>
<dbReference type="VEuPathDB" id="FungiDB:CC77DRAFT_1051434"/>
<dbReference type="AlphaFoldDB" id="A0A177DGU7"/>
<accession>A0A177DGU7</accession>
<feature type="transmembrane region" description="Helical" evidence="1">
    <location>
        <begin position="26"/>
        <end position="49"/>
    </location>
</feature>
<keyword evidence="3" id="KW-1185">Reference proteome</keyword>
<dbReference type="EMBL" id="KV441482">
    <property type="protein sequence ID" value="OAG19003.1"/>
    <property type="molecule type" value="Genomic_DNA"/>
</dbReference>
<dbReference type="Proteomes" id="UP000077248">
    <property type="component" value="Unassembled WGS sequence"/>
</dbReference>
<keyword evidence="1" id="KW-1133">Transmembrane helix</keyword>
<keyword evidence="1" id="KW-0812">Transmembrane</keyword>
<evidence type="ECO:0000313" key="2">
    <source>
        <dbReference type="EMBL" id="OAG19003.1"/>
    </source>
</evidence>
<name>A0A177DGU7_ALTAL</name>
<proteinExistence type="predicted"/>
<gene>
    <name evidence="2" type="ORF">CC77DRAFT_1051434</name>
</gene>
<dbReference type="GeneID" id="29113263"/>